<accession>A0A255DQU9</accession>
<organism evidence="4 5">
    <name type="scientific">Mycolicibacterium sphagni</name>
    <dbReference type="NCBI Taxonomy" id="1786"/>
    <lineage>
        <taxon>Bacteria</taxon>
        <taxon>Bacillati</taxon>
        <taxon>Actinomycetota</taxon>
        <taxon>Actinomycetes</taxon>
        <taxon>Mycobacteriales</taxon>
        <taxon>Mycobacteriaceae</taxon>
        <taxon>Mycolicibacterium</taxon>
    </lineage>
</organism>
<dbReference type="Pfam" id="PF13578">
    <property type="entry name" value="Methyltransf_24"/>
    <property type="match status" value="1"/>
</dbReference>
<evidence type="ECO:0000256" key="3">
    <source>
        <dbReference type="ARBA" id="ARBA00022691"/>
    </source>
</evidence>
<dbReference type="Proteomes" id="UP000216063">
    <property type="component" value="Unassembled WGS sequence"/>
</dbReference>
<dbReference type="PANTHER" id="PTHR43167:SF1">
    <property type="entry name" value="PUTATIVE (AFU_ORTHOLOGUE AFUA_6G01830)-RELATED"/>
    <property type="match status" value="1"/>
</dbReference>
<dbReference type="PROSITE" id="PS51682">
    <property type="entry name" value="SAM_OMT_I"/>
    <property type="match status" value="1"/>
</dbReference>
<keyword evidence="1 4" id="KW-0489">Methyltransferase</keyword>
<dbReference type="InterPro" id="IPR029063">
    <property type="entry name" value="SAM-dependent_MTases_sf"/>
</dbReference>
<dbReference type="CDD" id="cd02440">
    <property type="entry name" value="AdoMet_MTases"/>
    <property type="match status" value="1"/>
</dbReference>
<dbReference type="SUPFAM" id="SSF53335">
    <property type="entry name" value="S-adenosyl-L-methionine-dependent methyltransferases"/>
    <property type="match status" value="1"/>
</dbReference>
<dbReference type="EMBL" id="NOZR01000009">
    <property type="protein sequence ID" value="OYN79352.1"/>
    <property type="molecule type" value="Genomic_DNA"/>
</dbReference>
<comment type="caution">
    <text evidence="4">The sequence shown here is derived from an EMBL/GenBank/DDBJ whole genome shotgun (WGS) entry which is preliminary data.</text>
</comment>
<evidence type="ECO:0000313" key="5">
    <source>
        <dbReference type="Proteomes" id="UP000216063"/>
    </source>
</evidence>
<dbReference type="OrthoDB" id="9799672at2"/>
<dbReference type="GO" id="GO:0032259">
    <property type="term" value="P:methylation"/>
    <property type="evidence" value="ECO:0007669"/>
    <property type="project" value="UniProtKB-KW"/>
</dbReference>
<dbReference type="PANTHER" id="PTHR43167">
    <property type="entry name" value="PUTATIVE (AFU_ORTHOLOGUE AFUA_6G01830)-RELATED"/>
    <property type="match status" value="1"/>
</dbReference>
<dbReference type="Gene3D" id="3.40.50.150">
    <property type="entry name" value="Vaccinia Virus protein VP39"/>
    <property type="match status" value="1"/>
</dbReference>
<gene>
    <name evidence="4" type="ORF">CG716_12865</name>
</gene>
<protein>
    <submittedName>
        <fullName evidence="4">Methyltransferase</fullName>
    </submittedName>
</protein>
<dbReference type="GO" id="GO:0008171">
    <property type="term" value="F:O-methyltransferase activity"/>
    <property type="evidence" value="ECO:0007669"/>
    <property type="project" value="InterPro"/>
</dbReference>
<keyword evidence="5" id="KW-1185">Reference proteome</keyword>
<name>A0A255DQU9_9MYCO</name>
<evidence type="ECO:0000256" key="2">
    <source>
        <dbReference type="ARBA" id="ARBA00022679"/>
    </source>
</evidence>
<reference evidence="4 5" key="1">
    <citation type="submission" date="2017-07" db="EMBL/GenBank/DDBJ databases">
        <title>The new phylogeny of genus Mycobacterium.</title>
        <authorList>
            <person name="Tortoli E."/>
            <person name="Trovato A."/>
            <person name="Cirillo D.M."/>
        </authorList>
    </citation>
    <scope>NUCLEOTIDE SEQUENCE [LARGE SCALE GENOMIC DNA]</scope>
    <source>
        <strain evidence="4 5">ATCC 33027</strain>
    </source>
</reference>
<keyword evidence="2 4" id="KW-0808">Transferase</keyword>
<evidence type="ECO:0000313" key="4">
    <source>
        <dbReference type="EMBL" id="OYN79352.1"/>
    </source>
</evidence>
<dbReference type="AlphaFoldDB" id="A0A255DQU9"/>
<dbReference type="InterPro" id="IPR002935">
    <property type="entry name" value="SAM_O-MeTrfase"/>
</dbReference>
<keyword evidence="3" id="KW-0949">S-adenosyl-L-methionine</keyword>
<evidence type="ECO:0000256" key="1">
    <source>
        <dbReference type="ARBA" id="ARBA00022603"/>
    </source>
</evidence>
<sequence length="201" mass="21592">MYAEASQQMTQLQERGAQLVKATTAQERADAFSDFYLPVTPESGRLLYTLVRGTRPGLVVEFGMSLGLSTIHLASAVRDNGVGRVVTTEMSAAKVATARSSFTDVGLGDLITILEGDATQTLAAIDEPVNFVLLDGWKDLYVPVLKLLEPRLSPGALVVADNTGLADAQPYVDYIRDPANGYVGVSFPVRNHDAMEISCRA</sequence>
<proteinExistence type="predicted"/>